<dbReference type="GO" id="GO:0005737">
    <property type="term" value="C:cytoplasm"/>
    <property type="evidence" value="ECO:0007669"/>
    <property type="project" value="UniProtKB-SubCell"/>
</dbReference>
<keyword evidence="6" id="KW-0489">Methyltransferase</keyword>
<dbReference type="EMBL" id="AMQN01003141">
    <property type="status" value="NOT_ANNOTATED_CDS"/>
    <property type="molecule type" value="Genomic_DNA"/>
</dbReference>
<name>R7TG41_CAPTE</name>
<dbReference type="AlphaFoldDB" id="R7TG41"/>
<dbReference type="Proteomes" id="UP000014760">
    <property type="component" value="Unassembled WGS sequence"/>
</dbReference>
<dbReference type="EMBL" id="KB311062">
    <property type="protein sequence ID" value="ELT90016.1"/>
    <property type="molecule type" value="Genomic_DNA"/>
</dbReference>
<dbReference type="HOGENOM" id="CLU_458740_0_0_1"/>
<evidence type="ECO:0000256" key="1">
    <source>
        <dbReference type="ARBA" id="ARBA00000903"/>
    </source>
</evidence>
<gene>
    <name evidence="9" type="ORF">CAPTEDRAFT_225489</name>
</gene>
<evidence type="ECO:0000256" key="7">
    <source>
        <dbReference type="ARBA" id="ARBA00022679"/>
    </source>
</evidence>
<organism evidence="9">
    <name type="scientific">Capitella teleta</name>
    <name type="common">Polychaete worm</name>
    <dbReference type="NCBI Taxonomy" id="283909"/>
    <lineage>
        <taxon>Eukaryota</taxon>
        <taxon>Metazoa</taxon>
        <taxon>Spiralia</taxon>
        <taxon>Lophotrochozoa</taxon>
        <taxon>Annelida</taxon>
        <taxon>Polychaeta</taxon>
        <taxon>Sedentaria</taxon>
        <taxon>Scolecida</taxon>
        <taxon>Capitellidae</taxon>
        <taxon>Capitella</taxon>
    </lineage>
</organism>
<dbReference type="PANTHER" id="PTHR10259">
    <property type="entry name" value="THIOPURINE S-METHYLTRANSFERASE"/>
    <property type="match status" value="1"/>
</dbReference>
<evidence type="ECO:0000256" key="3">
    <source>
        <dbReference type="ARBA" id="ARBA00008145"/>
    </source>
</evidence>
<keyword evidence="7" id="KW-0808">Transferase</keyword>
<evidence type="ECO:0000256" key="4">
    <source>
        <dbReference type="ARBA" id="ARBA00011905"/>
    </source>
</evidence>
<dbReference type="STRING" id="283909.R7TG41"/>
<dbReference type="FunFam" id="3.40.50.150:FF:000101">
    <property type="entry name" value="Thiopurine S-methyltransferase"/>
    <property type="match status" value="1"/>
</dbReference>
<keyword evidence="11" id="KW-1185">Reference proteome</keyword>
<evidence type="ECO:0000256" key="8">
    <source>
        <dbReference type="ARBA" id="ARBA00022691"/>
    </source>
</evidence>
<comment type="similarity">
    <text evidence="3">Belongs to the class I-like SAM-binding methyltransferase superfamily. TPMT family.</text>
</comment>
<dbReference type="SUPFAM" id="SSF53335">
    <property type="entry name" value="S-adenosyl-L-methionine-dependent methyltransferases"/>
    <property type="match status" value="3"/>
</dbReference>
<dbReference type="OrthoDB" id="276151at2759"/>
<proteinExistence type="inferred from homology"/>
<evidence type="ECO:0000313" key="11">
    <source>
        <dbReference type="Proteomes" id="UP000014760"/>
    </source>
</evidence>
<dbReference type="PANTHER" id="PTHR10259:SF11">
    <property type="entry name" value="THIOPURINE S-METHYLTRANSFERASE"/>
    <property type="match status" value="1"/>
</dbReference>
<evidence type="ECO:0000256" key="5">
    <source>
        <dbReference type="ARBA" id="ARBA00022490"/>
    </source>
</evidence>
<reference evidence="11" key="1">
    <citation type="submission" date="2012-12" db="EMBL/GenBank/DDBJ databases">
        <authorList>
            <person name="Hellsten U."/>
            <person name="Grimwood J."/>
            <person name="Chapman J.A."/>
            <person name="Shapiro H."/>
            <person name="Aerts A."/>
            <person name="Otillar R.P."/>
            <person name="Terry A.Y."/>
            <person name="Boore J.L."/>
            <person name="Simakov O."/>
            <person name="Marletaz F."/>
            <person name="Cho S.-J."/>
            <person name="Edsinger-Gonzales E."/>
            <person name="Havlak P."/>
            <person name="Kuo D.-H."/>
            <person name="Larsson T."/>
            <person name="Lv J."/>
            <person name="Arendt D."/>
            <person name="Savage R."/>
            <person name="Osoegawa K."/>
            <person name="de Jong P."/>
            <person name="Lindberg D.R."/>
            <person name="Seaver E.C."/>
            <person name="Weisblat D.A."/>
            <person name="Putnam N.H."/>
            <person name="Grigoriev I.V."/>
            <person name="Rokhsar D.S."/>
        </authorList>
    </citation>
    <scope>NUCLEOTIDE SEQUENCE</scope>
    <source>
        <strain evidence="11">I ESC-2004</strain>
    </source>
</reference>
<dbReference type="GO" id="GO:0032259">
    <property type="term" value="P:methylation"/>
    <property type="evidence" value="ECO:0007669"/>
    <property type="project" value="UniProtKB-KW"/>
</dbReference>
<evidence type="ECO:0000256" key="2">
    <source>
        <dbReference type="ARBA" id="ARBA00004496"/>
    </source>
</evidence>
<evidence type="ECO:0000256" key="6">
    <source>
        <dbReference type="ARBA" id="ARBA00022603"/>
    </source>
</evidence>
<keyword evidence="8" id="KW-0949">S-adenosyl-L-methionine</keyword>
<evidence type="ECO:0000313" key="9">
    <source>
        <dbReference type="EMBL" id="ELT90016.1"/>
    </source>
</evidence>
<protein>
    <recommendedName>
        <fullName evidence="4">thiopurine S-methyltransferase</fullName>
        <ecNumber evidence="4">2.1.1.67</ecNumber>
    </recommendedName>
</protein>
<dbReference type="EnsemblMetazoa" id="CapteT225489">
    <property type="protein sequence ID" value="CapteP225489"/>
    <property type="gene ID" value="CapteG225489"/>
</dbReference>
<keyword evidence="5" id="KW-0963">Cytoplasm</keyword>
<dbReference type="GO" id="GO:0008119">
    <property type="term" value="F:thiopurine S-methyltransferase activity"/>
    <property type="evidence" value="ECO:0007669"/>
    <property type="project" value="UniProtKB-EC"/>
</dbReference>
<comment type="subcellular location">
    <subcellularLocation>
        <location evidence="2">Cytoplasm</location>
    </subcellularLocation>
</comment>
<evidence type="ECO:0000313" key="10">
    <source>
        <dbReference type="EnsemblMetazoa" id="CapteP225489"/>
    </source>
</evidence>
<dbReference type="Pfam" id="PF05724">
    <property type="entry name" value="TPMT"/>
    <property type="match status" value="3"/>
</dbReference>
<sequence length="595" mass="68510">MWANGNTPFHCDDVNPFLQKFYEKLIGNKEDQKIFVPLCGKSVDMKWLLNNGHRVIGVEASPIPIVDFMKENDLEYITEVYAGGKVMKTKDGRCVIYNGDIFEFNRSVDGKAGNWLLHLWCIHSVRLKVVLMPSWIVAQLLQLELTQGRRPPYKLDADMLLPEIDGLFTLETLLEKDNRDPEIRQMVGSSDTRLITLCVFLLKHASTLKAGATLLTQGRKQQKIFVPLCGKSLDMKWLLDEGHTIVGVEYVPKAVMEFFKEQNIQYTVHEVPAISGTLYKSSDGRLRLYCCDFFTFNSEIESGFDAVWDRASFVAIPADRQIEYADIILSLMSPHARYLMESYEYLDNFVGQHCNIHKVFSDNDCNPILGKYCGHLKAVAKGITVHTHMMTLKLWIISRKKEQNSWKLRWESGVGRWHRIYVNPLLDKGHEVHGIELSNIAVESLLNEHKLSFTVEECTEIDGFVYKTMDDKCHLYCGDFFLFNRVNNVYDFIWDRASMQAIAPSRRSEYIDVMKSIMSPTGSYLLETQFYGNEEFKGPPYSTSRQNVLQLFGDWCHVNSLLVSTEEDPDVKDYCGHMFERTGSLELSFHLMHLK</sequence>
<dbReference type="EC" id="2.1.1.67" evidence="4"/>
<dbReference type="InterPro" id="IPR029063">
    <property type="entry name" value="SAM-dependent_MTases_sf"/>
</dbReference>
<reference evidence="9 11" key="2">
    <citation type="journal article" date="2013" name="Nature">
        <title>Insights into bilaterian evolution from three spiralian genomes.</title>
        <authorList>
            <person name="Simakov O."/>
            <person name="Marletaz F."/>
            <person name="Cho S.J."/>
            <person name="Edsinger-Gonzales E."/>
            <person name="Havlak P."/>
            <person name="Hellsten U."/>
            <person name="Kuo D.H."/>
            <person name="Larsson T."/>
            <person name="Lv J."/>
            <person name="Arendt D."/>
            <person name="Savage R."/>
            <person name="Osoegawa K."/>
            <person name="de Jong P."/>
            <person name="Grimwood J."/>
            <person name="Chapman J.A."/>
            <person name="Shapiro H."/>
            <person name="Aerts A."/>
            <person name="Otillar R.P."/>
            <person name="Terry A.Y."/>
            <person name="Boore J.L."/>
            <person name="Grigoriev I.V."/>
            <person name="Lindberg D.R."/>
            <person name="Seaver E.C."/>
            <person name="Weisblat D.A."/>
            <person name="Putnam N.H."/>
            <person name="Rokhsar D.S."/>
        </authorList>
    </citation>
    <scope>NUCLEOTIDE SEQUENCE</scope>
    <source>
        <strain evidence="9 11">I ESC-2004</strain>
    </source>
</reference>
<comment type="catalytic activity">
    <reaction evidence="1">
        <text>S-adenosyl-L-methionine + a thiopurine = S-adenosyl-L-homocysteine + a thiopurine S-methylether.</text>
        <dbReference type="EC" id="2.1.1.67"/>
    </reaction>
</comment>
<dbReference type="PROSITE" id="PS51585">
    <property type="entry name" value="SAM_MT_TPMT"/>
    <property type="match status" value="3"/>
</dbReference>
<accession>R7TG41</accession>
<reference evidence="10" key="3">
    <citation type="submission" date="2015-06" db="UniProtKB">
        <authorList>
            <consortium name="EnsemblMetazoa"/>
        </authorList>
    </citation>
    <scope>IDENTIFICATION</scope>
</reference>
<dbReference type="Gene3D" id="3.40.50.150">
    <property type="entry name" value="Vaccinia Virus protein VP39"/>
    <property type="match status" value="3"/>
</dbReference>
<dbReference type="InterPro" id="IPR008854">
    <property type="entry name" value="TPMT"/>
</dbReference>